<dbReference type="PROSITE" id="PS51186">
    <property type="entry name" value="GNAT"/>
    <property type="match status" value="1"/>
</dbReference>
<evidence type="ECO:0000259" key="1">
    <source>
        <dbReference type="PROSITE" id="PS51186"/>
    </source>
</evidence>
<dbReference type="EMBL" id="BMQG01000010">
    <property type="protein sequence ID" value="GGM51206.1"/>
    <property type="molecule type" value="Genomic_DNA"/>
</dbReference>
<feature type="domain" description="N-acetyltransferase" evidence="1">
    <location>
        <begin position="103"/>
        <end position="246"/>
    </location>
</feature>
<keyword evidence="3" id="KW-1185">Reference proteome</keyword>
<sequence length="246" mass="25452">MNDALRQLARAEAAAHGRGGTRAEFGPLVAAHHGPGLPLNSAWHDGSAPMTAQDLLAFEAFSAAHDMPATLHLLSPAVNEALPLLTARRYALTSVLNAYTHDLRLLPPTPVLHVRRSDDPDAWAALSAQGFGPGSEVIMRAVAHLPGTQLYQAHVGGQPAGTAALSLTGGVAALFGTSALPDRRGLGAQTALLAARLHAAHAQGADMASVFATPGSASERNIRRAGFELGALRLTFTRGPSQLRGG</sequence>
<accession>A0A8H9GSR0</accession>
<gene>
    <name evidence="2" type="ORF">GCM10008956_29080</name>
</gene>
<evidence type="ECO:0000313" key="3">
    <source>
        <dbReference type="Proteomes" id="UP000600547"/>
    </source>
</evidence>
<dbReference type="Proteomes" id="UP000600547">
    <property type="component" value="Unassembled WGS sequence"/>
</dbReference>
<dbReference type="SUPFAM" id="SSF55729">
    <property type="entry name" value="Acyl-CoA N-acyltransferases (Nat)"/>
    <property type="match status" value="1"/>
</dbReference>
<evidence type="ECO:0000313" key="2">
    <source>
        <dbReference type="EMBL" id="GGM51206.1"/>
    </source>
</evidence>
<reference evidence="3" key="1">
    <citation type="journal article" date="2019" name="Int. J. Syst. Evol. Microbiol.">
        <title>The Global Catalogue of Microorganisms (GCM) 10K type strain sequencing project: providing services to taxonomists for standard genome sequencing and annotation.</title>
        <authorList>
            <consortium name="The Broad Institute Genomics Platform"/>
            <consortium name="The Broad Institute Genome Sequencing Center for Infectious Disease"/>
            <person name="Wu L."/>
            <person name="Ma J."/>
        </authorList>
    </citation>
    <scope>NUCLEOTIDE SEQUENCE [LARGE SCALE GENOMIC DNA]</scope>
    <source>
        <strain evidence="3">JCM 31047</strain>
    </source>
</reference>
<dbReference type="InterPro" id="IPR016181">
    <property type="entry name" value="Acyl_CoA_acyltransferase"/>
</dbReference>
<proteinExistence type="predicted"/>
<dbReference type="AlphaFoldDB" id="A0A8H9GSR0"/>
<name>A0A8H9GSR0_9DEIO</name>
<dbReference type="InterPro" id="IPR000182">
    <property type="entry name" value="GNAT_dom"/>
</dbReference>
<protein>
    <recommendedName>
        <fullName evidence="1">N-acetyltransferase domain-containing protein</fullName>
    </recommendedName>
</protein>
<dbReference type="RefSeq" id="WP_110828604.1">
    <property type="nucleotide sequence ID" value="NZ_BMQG01000010.1"/>
</dbReference>
<comment type="caution">
    <text evidence="2">The sequence shown here is derived from an EMBL/GenBank/DDBJ whole genome shotgun (WGS) entry which is preliminary data.</text>
</comment>
<organism evidence="2 3">
    <name type="scientific">Deinococcus arenae</name>
    <dbReference type="NCBI Taxonomy" id="1452751"/>
    <lineage>
        <taxon>Bacteria</taxon>
        <taxon>Thermotogati</taxon>
        <taxon>Deinococcota</taxon>
        <taxon>Deinococci</taxon>
        <taxon>Deinococcales</taxon>
        <taxon>Deinococcaceae</taxon>
        <taxon>Deinococcus</taxon>
    </lineage>
</organism>
<dbReference type="Gene3D" id="3.40.630.30">
    <property type="match status" value="1"/>
</dbReference>
<dbReference type="GO" id="GO:0016747">
    <property type="term" value="F:acyltransferase activity, transferring groups other than amino-acyl groups"/>
    <property type="evidence" value="ECO:0007669"/>
    <property type="project" value="InterPro"/>
</dbReference>